<feature type="compositionally biased region" description="Basic and acidic residues" evidence="2">
    <location>
        <begin position="63"/>
        <end position="81"/>
    </location>
</feature>
<evidence type="ECO:0000256" key="1">
    <source>
        <dbReference type="SAM" id="Coils"/>
    </source>
</evidence>
<feature type="region of interest" description="Disordered" evidence="2">
    <location>
        <begin position="58"/>
        <end position="82"/>
    </location>
</feature>
<feature type="coiled-coil region" evidence="1">
    <location>
        <begin position="104"/>
        <end position="152"/>
    </location>
</feature>
<sequence>MMMPIKGLFNRNENNEDEIQILKKRVHALEQRVNKINTLDVHMKRLLKLESKWQKESFSSKYGKSEHQELPQKDKKEESNQREAFTAMEKRFYLQIYTYISQSLAPIQEKINRMEDQITGLENDFAMMKESIEENRQQTMELKSELEKMKTASIPKKKEEQPVVIREIKVDKILLDKYEQNNNFANLGIKDLGGQLNIGATYGTSTLPAEIAEDIKADFESFKQDSEMDETENIEEESGGEAGEESSEDSSWDSSMESGEKSNNDQKADDDDGYFTDIPIK</sequence>
<proteinExistence type="predicted"/>
<reference evidence="3" key="1">
    <citation type="submission" date="2018-12" db="EMBL/GenBank/DDBJ databases">
        <authorList>
            <person name="Sun L."/>
            <person name="Chen Z."/>
        </authorList>
    </citation>
    <scope>NUCLEOTIDE SEQUENCE [LARGE SCALE GENOMIC DNA]</scope>
    <source>
        <strain evidence="3">DSM 16012</strain>
    </source>
</reference>
<name>A0A443J4I2_9BACI</name>
<evidence type="ECO:0000313" key="3">
    <source>
        <dbReference type="EMBL" id="RWR15216.1"/>
    </source>
</evidence>
<dbReference type="AlphaFoldDB" id="A0A443J4I2"/>
<feature type="coiled-coil region" evidence="1">
    <location>
        <begin position="5"/>
        <end position="39"/>
    </location>
</feature>
<feature type="compositionally biased region" description="Acidic residues" evidence="2">
    <location>
        <begin position="227"/>
        <end position="251"/>
    </location>
</feature>
<feature type="region of interest" description="Disordered" evidence="2">
    <location>
        <begin position="218"/>
        <end position="281"/>
    </location>
</feature>
<accession>A0A443J4I2</accession>
<dbReference type="Proteomes" id="UP000273811">
    <property type="component" value="Unassembled WGS sequence"/>
</dbReference>
<evidence type="ECO:0000313" key="4">
    <source>
        <dbReference type="Proteomes" id="UP000273811"/>
    </source>
</evidence>
<keyword evidence="1" id="KW-0175">Coiled coil</keyword>
<evidence type="ECO:0000256" key="2">
    <source>
        <dbReference type="SAM" id="MobiDB-lite"/>
    </source>
</evidence>
<keyword evidence="4" id="KW-1185">Reference proteome</keyword>
<feature type="compositionally biased region" description="Basic and acidic residues" evidence="2">
    <location>
        <begin position="258"/>
        <end position="267"/>
    </location>
</feature>
<organism evidence="3 4">
    <name type="scientific">Siminovitchia fortis</name>
    <dbReference type="NCBI Taxonomy" id="254758"/>
    <lineage>
        <taxon>Bacteria</taxon>
        <taxon>Bacillati</taxon>
        <taxon>Bacillota</taxon>
        <taxon>Bacilli</taxon>
        <taxon>Bacillales</taxon>
        <taxon>Bacillaceae</taxon>
        <taxon>Siminovitchia</taxon>
    </lineage>
</organism>
<dbReference type="EMBL" id="QYTU02000001">
    <property type="protein sequence ID" value="RWR15216.1"/>
    <property type="molecule type" value="Genomic_DNA"/>
</dbReference>
<gene>
    <name evidence="3" type="ORF">D4N35_001375</name>
</gene>
<protein>
    <submittedName>
        <fullName evidence="3">Uncharacterized protein</fullName>
    </submittedName>
</protein>
<comment type="caution">
    <text evidence="3">The sequence shown here is derived from an EMBL/GenBank/DDBJ whole genome shotgun (WGS) entry which is preliminary data.</text>
</comment>